<feature type="transmembrane region" description="Helical" evidence="6">
    <location>
        <begin position="20"/>
        <end position="44"/>
    </location>
</feature>
<dbReference type="PANTHER" id="PTHR30287">
    <property type="entry name" value="MEMBRANE COMPONENT OF PREDICTED ABC SUPERFAMILY METABOLITE UPTAKE TRANSPORTER"/>
    <property type="match status" value="1"/>
</dbReference>
<dbReference type="Proteomes" id="UP000024942">
    <property type="component" value="Unassembled WGS sequence"/>
</dbReference>
<feature type="domain" description="ABC3 transporter permease C-terminal" evidence="7">
    <location>
        <begin position="261"/>
        <end position="375"/>
    </location>
</feature>
<dbReference type="PANTHER" id="PTHR30287:SF1">
    <property type="entry name" value="INNER MEMBRANE PROTEIN"/>
    <property type="match status" value="1"/>
</dbReference>
<dbReference type="STRING" id="1280953.HOC_15627"/>
<feature type="transmembrane region" description="Helical" evidence="6">
    <location>
        <begin position="810"/>
        <end position="832"/>
    </location>
</feature>
<keyword evidence="2" id="KW-1003">Cell membrane</keyword>
<evidence type="ECO:0000256" key="3">
    <source>
        <dbReference type="ARBA" id="ARBA00022692"/>
    </source>
</evidence>
<evidence type="ECO:0000256" key="6">
    <source>
        <dbReference type="SAM" id="Phobius"/>
    </source>
</evidence>
<dbReference type="PATRIC" id="fig|1280953.3.peg.3136"/>
<organism evidence="8 9">
    <name type="scientific">Hyphomonas oceanitis SCH89</name>
    <dbReference type="NCBI Taxonomy" id="1280953"/>
    <lineage>
        <taxon>Bacteria</taxon>
        <taxon>Pseudomonadati</taxon>
        <taxon>Pseudomonadota</taxon>
        <taxon>Alphaproteobacteria</taxon>
        <taxon>Hyphomonadales</taxon>
        <taxon>Hyphomonadaceae</taxon>
        <taxon>Hyphomonas</taxon>
    </lineage>
</organism>
<evidence type="ECO:0000313" key="9">
    <source>
        <dbReference type="Proteomes" id="UP000024942"/>
    </source>
</evidence>
<keyword evidence="5 6" id="KW-0472">Membrane</keyword>
<dbReference type="RefSeq" id="WP_035540298.1">
    <property type="nucleotide sequence ID" value="NZ_ARYL01000029.1"/>
</dbReference>
<keyword evidence="9" id="KW-1185">Reference proteome</keyword>
<evidence type="ECO:0000313" key="8">
    <source>
        <dbReference type="EMBL" id="KDA01392.1"/>
    </source>
</evidence>
<dbReference type="eggNOG" id="COG3127">
    <property type="taxonomic scope" value="Bacteria"/>
</dbReference>
<sequence>MSGVAVKIALRELSGGFRGFWIYLACLAIGTAAIASSGSVTEVFTRGLNAESRNLLGADVIFAASQRLATANERTFIAQLGIVSETVSLDVMGSVADTRKQVDVRGVDVNYPLLGAAGLAGGAKTLQSALRKDGDKWGVAVSKSFLEDFDIGIGDAVRLGPLDAIVTAELKSVPDRIGTPGTFGPEAIVSLQALAEADRLTPGQLFRSGLRVILKQGITIENAQEQFESEFGAGTMRIRTPEDSVDGLKSLLNTLNSFLAVIGIAALIAGGVGVAQATSSFLDTRIGSIAVLKVFGAEAATVRAAYMLQLGALAFIGALAGVALGAAVPFLLSYFAGSAIPLPQALGVYPLPLIKALVLGLFAASMFALPAIGRSRATRPSALFRRLADNERVSVPWIERIGAIISGMLLCGLAIASSYRPGLTALVLGGAALTLLLLVATAWLVKRLARIASVGATGMRRLSLANLGGPGSLAPTIVPALGLGLALLTLVAAVQANLLRQISQTAPSNAPSVVFSQIPSNRIDEFDALVKSQGLDTADETTFRQAPFILARVTALRGAPVIEAEIAESERWVVRGETTITYLANKPPETILTEGQWWPADYTGPLKVSVEADAAKGMGLGVGDTIEFRVFGRDLTATVSSLRKVEWGTFSIGSNVVFILSPGTLEAANPAFVAIAKTTPETEASIVAALGGSMPEVVVFHTRQALETAARLFSQIAVAVNAAAGIVTLSGLLVLLGTFAALARKRRAEAALLKVFGAERTQVLGLYASEFALAGGAAALIGSSIGVAAAYPIVVYAFEATWNFPWFETLIILIASVSISAVGGAAVGLATLSRTPAQVLRMP</sequence>
<feature type="transmembrane region" description="Helical" evidence="6">
    <location>
        <begin position="422"/>
        <end position="445"/>
    </location>
</feature>
<evidence type="ECO:0000256" key="5">
    <source>
        <dbReference type="ARBA" id="ARBA00023136"/>
    </source>
</evidence>
<evidence type="ECO:0000256" key="1">
    <source>
        <dbReference type="ARBA" id="ARBA00004651"/>
    </source>
</evidence>
<evidence type="ECO:0000256" key="2">
    <source>
        <dbReference type="ARBA" id="ARBA00022475"/>
    </source>
</evidence>
<dbReference type="InterPro" id="IPR003838">
    <property type="entry name" value="ABC3_permease_C"/>
</dbReference>
<proteinExistence type="predicted"/>
<reference evidence="8 9" key="1">
    <citation type="journal article" date="2014" name="Antonie Van Leeuwenhoek">
        <title>Hyphomonas beringensis sp. nov. and Hyphomonas chukchiensis sp. nov., isolated from surface seawater of the Bering Sea and Chukchi Sea.</title>
        <authorList>
            <person name="Li C."/>
            <person name="Lai Q."/>
            <person name="Li G."/>
            <person name="Dong C."/>
            <person name="Wang J."/>
            <person name="Liao Y."/>
            <person name="Shao Z."/>
        </authorList>
    </citation>
    <scope>NUCLEOTIDE SEQUENCE [LARGE SCALE GENOMIC DNA]</scope>
    <source>
        <strain evidence="8 9">SCH89</strain>
    </source>
</reference>
<evidence type="ECO:0000256" key="4">
    <source>
        <dbReference type="ARBA" id="ARBA00022989"/>
    </source>
</evidence>
<feature type="transmembrane region" description="Helical" evidence="6">
    <location>
        <begin position="393"/>
        <end position="416"/>
    </location>
</feature>
<protein>
    <recommendedName>
        <fullName evidence="7">ABC3 transporter permease C-terminal domain-containing protein</fullName>
    </recommendedName>
</protein>
<dbReference type="EMBL" id="ARYL01000029">
    <property type="protein sequence ID" value="KDA01392.1"/>
    <property type="molecule type" value="Genomic_DNA"/>
</dbReference>
<feature type="transmembrane region" description="Helical" evidence="6">
    <location>
        <begin position="313"/>
        <end position="336"/>
    </location>
</feature>
<evidence type="ECO:0000259" key="7">
    <source>
        <dbReference type="Pfam" id="PF02687"/>
    </source>
</evidence>
<dbReference type="InterPro" id="IPR038766">
    <property type="entry name" value="Membrane_comp_ABC_pdt"/>
</dbReference>
<keyword evidence="3 6" id="KW-0812">Transmembrane</keyword>
<feature type="transmembrane region" description="Helical" evidence="6">
    <location>
        <begin position="466"/>
        <end position="494"/>
    </location>
</feature>
<comment type="subcellular location">
    <subcellularLocation>
        <location evidence="1">Cell membrane</location>
        <topology evidence="1">Multi-pass membrane protein</topology>
    </subcellularLocation>
</comment>
<name>A0A059G3J0_9PROT</name>
<feature type="transmembrane region" description="Helical" evidence="6">
    <location>
        <begin position="764"/>
        <end position="790"/>
    </location>
</feature>
<feature type="transmembrane region" description="Helical" evidence="6">
    <location>
        <begin position="258"/>
        <end position="279"/>
    </location>
</feature>
<gene>
    <name evidence="8" type="ORF">HOC_15627</name>
</gene>
<dbReference type="AlphaFoldDB" id="A0A059G3J0"/>
<dbReference type="OrthoDB" id="9775544at2"/>
<accession>A0A059G3J0</accession>
<comment type="caution">
    <text evidence="8">The sequence shown here is derived from an EMBL/GenBank/DDBJ whole genome shotgun (WGS) entry which is preliminary data.</text>
</comment>
<keyword evidence="4 6" id="KW-1133">Transmembrane helix</keyword>
<dbReference type="Pfam" id="PF02687">
    <property type="entry name" value="FtsX"/>
    <property type="match status" value="2"/>
</dbReference>
<feature type="transmembrane region" description="Helical" evidence="6">
    <location>
        <begin position="348"/>
        <end position="372"/>
    </location>
</feature>
<feature type="transmembrane region" description="Helical" evidence="6">
    <location>
        <begin position="722"/>
        <end position="743"/>
    </location>
</feature>
<dbReference type="GO" id="GO:0005886">
    <property type="term" value="C:plasma membrane"/>
    <property type="evidence" value="ECO:0007669"/>
    <property type="project" value="UniProtKB-SubCell"/>
</dbReference>
<feature type="domain" description="ABC3 transporter permease C-terminal" evidence="7">
    <location>
        <begin position="722"/>
        <end position="834"/>
    </location>
</feature>